<dbReference type="AlphaFoldDB" id="A0A834T6H5"/>
<reference evidence="1" key="1">
    <citation type="submission" date="2020-09" db="EMBL/GenBank/DDBJ databases">
        <title>Genome-Enabled Discovery of Anthraquinone Biosynthesis in Senna tora.</title>
        <authorList>
            <person name="Kang S.-H."/>
            <person name="Pandey R.P."/>
            <person name="Lee C.-M."/>
            <person name="Sim J.-S."/>
            <person name="Jeong J.-T."/>
            <person name="Choi B.-S."/>
            <person name="Jung M."/>
            <person name="Ginzburg D."/>
            <person name="Zhao K."/>
            <person name="Won S.Y."/>
            <person name="Oh T.-J."/>
            <person name="Yu Y."/>
            <person name="Kim N.-H."/>
            <person name="Lee O.R."/>
            <person name="Lee T.-H."/>
            <person name="Bashyal P."/>
            <person name="Kim T.-S."/>
            <person name="Lee W.-H."/>
            <person name="Kawkins C."/>
            <person name="Kim C.-K."/>
            <person name="Kim J.S."/>
            <person name="Ahn B.O."/>
            <person name="Rhee S.Y."/>
            <person name="Sohng J.K."/>
        </authorList>
    </citation>
    <scope>NUCLEOTIDE SEQUENCE</scope>
    <source>
        <tissue evidence="1">Leaf</tissue>
    </source>
</reference>
<gene>
    <name evidence="1" type="ORF">G2W53_030161</name>
</gene>
<name>A0A834T6H5_9FABA</name>
<evidence type="ECO:0000313" key="1">
    <source>
        <dbReference type="EMBL" id="KAF7816192.1"/>
    </source>
</evidence>
<proteinExistence type="predicted"/>
<accession>A0A834T6H5</accession>
<dbReference type="EMBL" id="JAAIUW010000009">
    <property type="protein sequence ID" value="KAF7816192.1"/>
    <property type="molecule type" value="Genomic_DNA"/>
</dbReference>
<keyword evidence="2" id="KW-1185">Reference proteome</keyword>
<sequence length="131" mass="15064">MLRQAAQEKKTAEDVFTNNFNKFRKESIEVFDGISIEKLRRVVKHFLVSLLLIVANKDRGSLADVSSTAMKLMKVVKGIISERMLERLGQNGEKENTLTVDDLRIYILEVVYPIDLVFHLTHLKEALMIVF</sequence>
<dbReference type="Proteomes" id="UP000634136">
    <property type="component" value="Unassembled WGS sequence"/>
</dbReference>
<protein>
    <submittedName>
        <fullName evidence="1">Uncharacterized protein</fullName>
    </submittedName>
</protein>
<organism evidence="1 2">
    <name type="scientific">Senna tora</name>
    <dbReference type="NCBI Taxonomy" id="362788"/>
    <lineage>
        <taxon>Eukaryota</taxon>
        <taxon>Viridiplantae</taxon>
        <taxon>Streptophyta</taxon>
        <taxon>Embryophyta</taxon>
        <taxon>Tracheophyta</taxon>
        <taxon>Spermatophyta</taxon>
        <taxon>Magnoliopsida</taxon>
        <taxon>eudicotyledons</taxon>
        <taxon>Gunneridae</taxon>
        <taxon>Pentapetalae</taxon>
        <taxon>rosids</taxon>
        <taxon>fabids</taxon>
        <taxon>Fabales</taxon>
        <taxon>Fabaceae</taxon>
        <taxon>Caesalpinioideae</taxon>
        <taxon>Cassia clade</taxon>
        <taxon>Senna</taxon>
    </lineage>
</organism>
<evidence type="ECO:0000313" key="2">
    <source>
        <dbReference type="Proteomes" id="UP000634136"/>
    </source>
</evidence>
<comment type="caution">
    <text evidence="1">The sequence shown here is derived from an EMBL/GenBank/DDBJ whole genome shotgun (WGS) entry which is preliminary data.</text>
</comment>